<dbReference type="EMBL" id="LXQA010048397">
    <property type="protein sequence ID" value="MCI02194.1"/>
    <property type="molecule type" value="Genomic_DNA"/>
</dbReference>
<evidence type="ECO:0000313" key="3">
    <source>
        <dbReference type="Proteomes" id="UP000265520"/>
    </source>
</evidence>
<dbReference type="Pfam" id="PF13650">
    <property type="entry name" value="Asp_protease_2"/>
    <property type="match status" value="1"/>
</dbReference>
<evidence type="ECO:0000256" key="1">
    <source>
        <dbReference type="SAM" id="MobiDB-lite"/>
    </source>
</evidence>
<comment type="caution">
    <text evidence="2">The sequence shown here is derived from an EMBL/GenBank/DDBJ whole genome shotgun (WGS) entry which is preliminary data.</text>
</comment>
<feature type="region of interest" description="Disordered" evidence="1">
    <location>
        <begin position="35"/>
        <end position="94"/>
    </location>
</feature>
<name>A0A392NS14_9FABA</name>
<feature type="compositionally biased region" description="Low complexity" evidence="1">
    <location>
        <begin position="65"/>
        <end position="81"/>
    </location>
</feature>
<evidence type="ECO:0000313" key="2">
    <source>
        <dbReference type="EMBL" id="MCI02194.1"/>
    </source>
</evidence>
<reference evidence="2 3" key="1">
    <citation type="journal article" date="2018" name="Front. Plant Sci.">
        <title>Red Clover (Trifolium pratense) and Zigzag Clover (T. medium) - A Picture of Genomic Similarities and Differences.</title>
        <authorList>
            <person name="Dluhosova J."/>
            <person name="Istvanek J."/>
            <person name="Nedelnik J."/>
            <person name="Repkova J."/>
        </authorList>
    </citation>
    <scope>NUCLEOTIDE SEQUENCE [LARGE SCALE GENOMIC DNA]</scope>
    <source>
        <strain evidence="3">cv. 10/8</strain>
        <tissue evidence="2">Leaf</tissue>
    </source>
</reference>
<dbReference type="Gene3D" id="2.40.70.10">
    <property type="entry name" value="Acid Proteases"/>
    <property type="match status" value="1"/>
</dbReference>
<feature type="compositionally biased region" description="Polar residues" evidence="1">
    <location>
        <begin position="35"/>
        <end position="63"/>
    </location>
</feature>
<dbReference type="InterPro" id="IPR021109">
    <property type="entry name" value="Peptidase_aspartic_dom_sf"/>
</dbReference>
<proteinExistence type="predicted"/>
<dbReference type="CDD" id="cd00303">
    <property type="entry name" value="retropepsin_like"/>
    <property type="match status" value="1"/>
</dbReference>
<organism evidence="2 3">
    <name type="scientific">Trifolium medium</name>
    <dbReference type="NCBI Taxonomy" id="97028"/>
    <lineage>
        <taxon>Eukaryota</taxon>
        <taxon>Viridiplantae</taxon>
        <taxon>Streptophyta</taxon>
        <taxon>Embryophyta</taxon>
        <taxon>Tracheophyta</taxon>
        <taxon>Spermatophyta</taxon>
        <taxon>Magnoliopsida</taxon>
        <taxon>eudicotyledons</taxon>
        <taxon>Gunneridae</taxon>
        <taxon>Pentapetalae</taxon>
        <taxon>rosids</taxon>
        <taxon>fabids</taxon>
        <taxon>Fabales</taxon>
        <taxon>Fabaceae</taxon>
        <taxon>Papilionoideae</taxon>
        <taxon>50 kb inversion clade</taxon>
        <taxon>NPAAA clade</taxon>
        <taxon>Hologalegina</taxon>
        <taxon>IRL clade</taxon>
        <taxon>Trifolieae</taxon>
        <taxon>Trifolium</taxon>
    </lineage>
</organism>
<feature type="non-terminal residue" evidence="2">
    <location>
        <position position="1"/>
    </location>
</feature>
<evidence type="ECO:0008006" key="4">
    <source>
        <dbReference type="Google" id="ProtNLM"/>
    </source>
</evidence>
<dbReference type="Proteomes" id="UP000265520">
    <property type="component" value="Unassembled WGS sequence"/>
</dbReference>
<protein>
    <recommendedName>
        <fullName evidence="4">Retrotransposon gag protein</fullName>
    </recommendedName>
</protein>
<dbReference type="AlphaFoldDB" id="A0A392NS14"/>
<keyword evidence="3" id="KW-1185">Reference proteome</keyword>
<sequence>GLQDDISRDVKSLDPGSLAKAVALAKLFEEKYSTNLKQKNYSTPTRNNSPYTQKPYQNSQKNDSPTKSPLPALLPTPSTKPFNNRNSNIKKLSPAEIQLRRDKGLCYFCDDKFSPSHKCPNRQFLMLQVEDTEESDAELTDNTETDNTGWSEDTHHLSLNAMGGSNGLGTIRFTGQIGSIRVHILVDGGSSDNFIQPRVAQTLKMDIEPAPNLKVLVGNGQMMTAEGKIQQLPLLVQGQEIKVKEDNQPLMLNYTI</sequence>
<accession>A0A392NS14</accession>